<evidence type="ECO:0000313" key="11">
    <source>
        <dbReference type="Proteomes" id="UP000014500"/>
    </source>
</evidence>
<keyword evidence="5" id="KW-0653">Protein transport</keyword>
<keyword evidence="11" id="KW-1185">Reference proteome</keyword>
<dbReference type="GO" id="GO:0006896">
    <property type="term" value="P:Golgi to vacuole transport"/>
    <property type="evidence" value="ECO:0007669"/>
    <property type="project" value="TreeGrafter"/>
</dbReference>
<dbReference type="Gene3D" id="6.10.250.860">
    <property type="match status" value="1"/>
</dbReference>
<feature type="domain" description="Vacuolar protein sorting-associated protein 54 N-terminal" evidence="9">
    <location>
        <begin position="219"/>
        <end position="475"/>
    </location>
</feature>
<accession>T1J950</accession>
<evidence type="ECO:0000256" key="4">
    <source>
        <dbReference type="ARBA" id="ARBA00022448"/>
    </source>
</evidence>
<dbReference type="Proteomes" id="UP000014500">
    <property type="component" value="Unassembled WGS sequence"/>
</dbReference>
<dbReference type="Pfam" id="PF10475">
    <property type="entry name" value="Vps54_N"/>
    <property type="match status" value="1"/>
</dbReference>
<dbReference type="Gene3D" id="1.20.1280.130">
    <property type="match status" value="1"/>
</dbReference>
<dbReference type="Pfam" id="PF07928">
    <property type="entry name" value="Vps54"/>
    <property type="match status" value="1"/>
</dbReference>
<name>T1J950_STRMM</name>
<evidence type="ECO:0000259" key="9">
    <source>
        <dbReference type="Pfam" id="PF10475"/>
    </source>
</evidence>
<evidence type="ECO:0000256" key="5">
    <source>
        <dbReference type="ARBA" id="ARBA00022927"/>
    </source>
</evidence>
<keyword evidence="7" id="KW-0175">Coiled coil</keyword>
<comment type="similarity">
    <text evidence="2">Belongs to the VPS54 family.</text>
</comment>
<dbReference type="PANTHER" id="PTHR12965:SF0">
    <property type="entry name" value="VACUOLAR PROTEIN SORTING-ASSOCIATED PROTEIN 54"/>
    <property type="match status" value="1"/>
</dbReference>
<dbReference type="PANTHER" id="PTHR12965">
    <property type="entry name" value="VACUOLAR PROTEIN SORTING 54"/>
    <property type="match status" value="1"/>
</dbReference>
<dbReference type="InterPro" id="IPR039745">
    <property type="entry name" value="Vps54"/>
</dbReference>
<dbReference type="GO" id="GO:0000938">
    <property type="term" value="C:GARP complex"/>
    <property type="evidence" value="ECO:0007669"/>
    <property type="project" value="InterPro"/>
</dbReference>
<evidence type="ECO:0000259" key="8">
    <source>
        <dbReference type="Pfam" id="PF07928"/>
    </source>
</evidence>
<keyword evidence="6" id="KW-0333">Golgi apparatus</keyword>
<evidence type="ECO:0000256" key="2">
    <source>
        <dbReference type="ARBA" id="ARBA00009150"/>
    </source>
</evidence>
<evidence type="ECO:0000256" key="6">
    <source>
        <dbReference type="ARBA" id="ARBA00023034"/>
    </source>
</evidence>
<proteinExistence type="inferred from homology"/>
<dbReference type="eggNOG" id="KOG2115">
    <property type="taxonomic scope" value="Eukaryota"/>
</dbReference>
<dbReference type="PhylomeDB" id="T1J950"/>
<feature type="domain" description="Vacuolar protein sorting-associated protein 54 C-terminal" evidence="8">
    <location>
        <begin position="712"/>
        <end position="841"/>
    </location>
</feature>
<dbReference type="OMA" id="FSFVQSY"/>
<dbReference type="EMBL" id="JH431970">
    <property type="status" value="NOT_ANNOTATED_CDS"/>
    <property type="molecule type" value="Genomic_DNA"/>
</dbReference>
<dbReference type="GO" id="GO:0005829">
    <property type="term" value="C:cytosol"/>
    <property type="evidence" value="ECO:0007669"/>
    <property type="project" value="GOC"/>
</dbReference>
<dbReference type="GO" id="GO:0019905">
    <property type="term" value="F:syntaxin binding"/>
    <property type="evidence" value="ECO:0007669"/>
    <property type="project" value="TreeGrafter"/>
</dbReference>
<evidence type="ECO:0000256" key="1">
    <source>
        <dbReference type="ARBA" id="ARBA00004601"/>
    </source>
</evidence>
<sequence length="951" mass="108236">MLSSLNNPSWKKCSVCPQTVIFKTPIEFTRHLREYHCTREGGSFICTYGLNNVCSTLPGFGVSDEDYGNHLIKHHGQDQRLEMNVEVRTLSSNPPNVVCDQGKWTVYCSTQNLPAVLNDPSRGKQKDFFTKTWGDSFTEKTKVVKSPYIPEINRSHFENYLKKTTKRYKKHIRQTNVLVSDASNFSIKPSRQLAQKAQAELQNIPKIYLQPTFTLENQETFNTVFPLTQLHNSQVANKSGNKDRNSSKLLQEKLTHYLDIVEMHIAHQISQKSAAFFSAMTSHDILMEQLSETILGVKKLRYKVHQIENILVKGSLQIIGLKRVRQNYATVYNKLKLIATVHQTQPTIQILLSASDFVGALDLISTTQEVLAQELAGIHGFRHLGSQLAELEKVINTMIQAEFVRYATADLNRPLTEMKPVMEEERLVSIVFGMMHQRQYNFVELYKDEVFATIDAILKQTVIEHVSKVDDTEHESVGNFRDLIRPLGFPEWKDLLEESFQNVLKLLTRIKAIHGVMIDVVNIAGGKAHSSISPLAAKSDTPEATNINVVIDEEAGVSIPDDEHQRVFNNLKDLLTTVCDYAHERCTRFVIVKAKDGFLEKLNVNEFFELSKCVEKFVSDCESVCGKRSASLLLAFQNQSNRFVNRFHEDRKTKLSLILDNERWKQADVPSEFQELVDHIAETGELAMPKKASDTDLCEAKHPKEYLFINGEKYAVVGTVLLLLKMVIEYCYCISNVPSFTPDLLTRLVDLLKLFNSRTCQLVLGAGALQLIGLKSITTRNLALASRCLQLMLRYIPLVKAHFKAKLSLRSVHLVKHFDQLSKDYSDHVEEIVAKLISIVDSITELELTKWEVKPPVPSLAFRNICKQMAKFHEALLELLPEDQIRELIKKITFSFQIILGKQLQKRNVINDGGPQHALITSELAFYTRNLKDLKCVKLEIDFTTSIWNGT</sequence>
<reference evidence="10" key="2">
    <citation type="submission" date="2015-02" db="UniProtKB">
        <authorList>
            <consortium name="EnsemblMetazoa"/>
        </authorList>
    </citation>
    <scope>IDENTIFICATION</scope>
</reference>
<dbReference type="EnsemblMetazoa" id="SMAR010241-RA">
    <property type="protein sequence ID" value="SMAR010241-PA"/>
    <property type="gene ID" value="SMAR010241"/>
</dbReference>
<dbReference type="HOGENOM" id="CLU_005185_1_0_1"/>
<dbReference type="AlphaFoldDB" id="T1J950"/>
<dbReference type="GO" id="GO:0042147">
    <property type="term" value="P:retrograde transport, endosome to Golgi"/>
    <property type="evidence" value="ECO:0007669"/>
    <property type="project" value="InterPro"/>
</dbReference>
<evidence type="ECO:0000256" key="7">
    <source>
        <dbReference type="ARBA" id="ARBA00023054"/>
    </source>
</evidence>
<evidence type="ECO:0000313" key="10">
    <source>
        <dbReference type="EnsemblMetazoa" id="SMAR010241-PA"/>
    </source>
</evidence>
<protein>
    <recommendedName>
        <fullName evidence="3">Vacuolar protein sorting-associated protein 54</fullName>
    </recommendedName>
</protein>
<dbReference type="InterPro" id="IPR012501">
    <property type="entry name" value="Vps54_C"/>
</dbReference>
<dbReference type="STRING" id="126957.T1J950"/>
<dbReference type="GO" id="GO:0015031">
    <property type="term" value="P:protein transport"/>
    <property type="evidence" value="ECO:0007669"/>
    <property type="project" value="UniProtKB-KW"/>
</dbReference>
<comment type="subcellular location">
    <subcellularLocation>
        <location evidence="1">Golgi apparatus</location>
        <location evidence="1">trans-Golgi network</location>
    </subcellularLocation>
</comment>
<evidence type="ECO:0000256" key="3">
    <source>
        <dbReference type="ARBA" id="ARBA00017665"/>
    </source>
</evidence>
<organism evidence="10 11">
    <name type="scientific">Strigamia maritima</name>
    <name type="common">European centipede</name>
    <name type="synonym">Geophilus maritimus</name>
    <dbReference type="NCBI Taxonomy" id="126957"/>
    <lineage>
        <taxon>Eukaryota</taxon>
        <taxon>Metazoa</taxon>
        <taxon>Ecdysozoa</taxon>
        <taxon>Arthropoda</taxon>
        <taxon>Myriapoda</taxon>
        <taxon>Chilopoda</taxon>
        <taxon>Pleurostigmophora</taxon>
        <taxon>Geophilomorpha</taxon>
        <taxon>Linotaeniidae</taxon>
        <taxon>Strigamia</taxon>
    </lineage>
</organism>
<dbReference type="InterPro" id="IPR019515">
    <property type="entry name" value="VPS54_N"/>
</dbReference>
<reference evidence="11" key="1">
    <citation type="submission" date="2011-05" db="EMBL/GenBank/DDBJ databases">
        <authorList>
            <person name="Richards S.R."/>
            <person name="Qu J."/>
            <person name="Jiang H."/>
            <person name="Jhangiani S.N."/>
            <person name="Agravi P."/>
            <person name="Goodspeed R."/>
            <person name="Gross S."/>
            <person name="Mandapat C."/>
            <person name="Jackson L."/>
            <person name="Mathew T."/>
            <person name="Pu L."/>
            <person name="Thornton R."/>
            <person name="Saada N."/>
            <person name="Wilczek-Boney K.B."/>
            <person name="Lee S."/>
            <person name="Kovar C."/>
            <person name="Wu Y."/>
            <person name="Scherer S.E."/>
            <person name="Worley K.C."/>
            <person name="Muzny D.M."/>
            <person name="Gibbs R."/>
        </authorList>
    </citation>
    <scope>NUCLEOTIDE SEQUENCE</scope>
    <source>
        <strain evidence="11">Brora</strain>
    </source>
</reference>
<keyword evidence="4" id="KW-0813">Transport</keyword>